<dbReference type="AlphaFoldDB" id="A0AAQ3K102"/>
<evidence type="ECO:0000256" key="3">
    <source>
        <dbReference type="ARBA" id="ARBA00022553"/>
    </source>
</evidence>
<evidence type="ECO:0000256" key="4">
    <source>
        <dbReference type="SAM" id="MobiDB-lite"/>
    </source>
</evidence>
<dbReference type="SUPFAM" id="SSF51045">
    <property type="entry name" value="WW domain"/>
    <property type="match status" value="1"/>
</dbReference>
<feature type="compositionally biased region" description="Low complexity" evidence="4">
    <location>
        <begin position="91"/>
        <end position="101"/>
    </location>
</feature>
<organism evidence="6 7">
    <name type="scientific">Canna indica</name>
    <name type="common">Indian-shot</name>
    <dbReference type="NCBI Taxonomy" id="4628"/>
    <lineage>
        <taxon>Eukaryota</taxon>
        <taxon>Viridiplantae</taxon>
        <taxon>Streptophyta</taxon>
        <taxon>Embryophyta</taxon>
        <taxon>Tracheophyta</taxon>
        <taxon>Spermatophyta</taxon>
        <taxon>Magnoliopsida</taxon>
        <taxon>Liliopsida</taxon>
        <taxon>Zingiberales</taxon>
        <taxon>Cannaceae</taxon>
        <taxon>Canna</taxon>
    </lineage>
</organism>
<evidence type="ECO:0000313" key="7">
    <source>
        <dbReference type="Proteomes" id="UP001327560"/>
    </source>
</evidence>
<feature type="domain" description="WW" evidence="5">
    <location>
        <begin position="57"/>
        <end position="91"/>
    </location>
</feature>
<evidence type="ECO:0000259" key="5">
    <source>
        <dbReference type="PROSITE" id="PS50020"/>
    </source>
</evidence>
<accession>A0AAQ3K102</accession>
<sequence>MAAPNIDSIAASLRRCSLGGEGGGGGHSPPRPPRAPHLAEASDDSYGRITVDLNSETTIPYHWEQHLDIRTGEIYYINWETGERTTKDPRTACTTASTYSSSEDKSDVGHSCSRAGSSGDESDDDEDVDNDSDTSDFSGPSTSWRRPASGGETLVTAGCKACFTYFMVPTRVRACPNCGRPLLHLGRNGRF</sequence>
<name>A0AAQ3K102_9LILI</name>
<keyword evidence="7" id="KW-1185">Reference proteome</keyword>
<dbReference type="InterPro" id="IPR001202">
    <property type="entry name" value="WW_dom"/>
</dbReference>
<evidence type="ECO:0000256" key="1">
    <source>
        <dbReference type="ARBA" id="ARBA00004496"/>
    </source>
</evidence>
<keyword evidence="2" id="KW-0963">Cytoplasm</keyword>
<feature type="compositionally biased region" description="Acidic residues" evidence="4">
    <location>
        <begin position="120"/>
        <end position="134"/>
    </location>
</feature>
<proteinExistence type="predicted"/>
<dbReference type="InterPro" id="IPR051105">
    <property type="entry name" value="WWC/KIBRA_Hippo_Reg"/>
</dbReference>
<evidence type="ECO:0000313" key="6">
    <source>
        <dbReference type="EMBL" id="WOK97490.1"/>
    </source>
</evidence>
<dbReference type="PANTHER" id="PTHR14791">
    <property type="entry name" value="BOMB/KIRA PROTEINS"/>
    <property type="match status" value="1"/>
</dbReference>
<protein>
    <recommendedName>
        <fullName evidence="5">WW domain-containing protein</fullName>
    </recommendedName>
</protein>
<keyword evidence="3" id="KW-0597">Phosphoprotein</keyword>
<reference evidence="6 7" key="1">
    <citation type="submission" date="2023-10" db="EMBL/GenBank/DDBJ databases">
        <title>Chromosome-scale genome assembly provides insights into flower coloration mechanisms of Canna indica.</title>
        <authorList>
            <person name="Li C."/>
        </authorList>
    </citation>
    <scope>NUCLEOTIDE SEQUENCE [LARGE SCALE GENOMIC DNA]</scope>
    <source>
        <tissue evidence="6">Flower</tissue>
    </source>
</reference>
<feature type="region of interest" description="Disordered" evidence="4">
    <location>
        <begin position="86"/>
        <end position="150"/>
    </location>
</feature>
<comment type="subcellular location">
    <subcellularLocation>
        <location evidence="1">Cytoplasm</location>
    </subcellularLocation>
</comment>
<dbReference type="GO" id="GO:0005737">
    <property type="term" value="C:cytoplasm"/>
    <property type="evidence" value="ECO:0007669"/>
    <property type="project" value="UniProtKB-SubCell"/>
</dbReference>
<dbReference type="EMBL" id="CP136891">
    <property type="protein sequence ID" value="WOK97490.1"/>
    <property type="molecule type" value="Genomic_DNA"/>
</dbReference>
<dbReference type="Gene3D" id="2.20.70.10">
    <property type="match status" value="1"/>
</dbReference>
<dbReference type="Proteomes" id="UP001327560">
    <property type="component" value="Chromosome 2"/>
</dbReference>
<evidence type="ECO:0000256" key="2">
    <source>
        <dbReference type="ARBA" id="ARBA00022490"/>
    </source>
</evidence>
<gene>
    <name evidence="6" type="ORF">Cni_G06198</name>
</gene>
<dbReference type="InterPro" id="IPR036020">
    <property type="entry name" value="WW_dom_sf"/>
</dbReference>
<feature type="region of interest" description="Disordered" evidence="4">
    <location>
        <begin position="16"/>
        <end position="46"/>
    </location>
</feature>
<dbReference type="PANTHER" id="PTHR14791:SF29">
    <property type="entry name" value="PROTEIN KIBRA"/>
    <property type="match status" value="1"/>
</dbReference>
<dbReference type="PROSITE" id="PS50020">
    <property type="entry name" value="WW_DOMAIN_2"/>
    <property type="match status" value="1"/>
</dbReference>